<dbReference type="Gene3D" id="3.40.50.300">
    <property type="entry name" value="P-loop containing nucleotide triphosphate hydrolases"/>
    <property type="match status" value="1"/>
</dbReference>
<dbReference type="Proteomes" id="UP001597453">
    <property type="component" value="Unassembled WGS sequence"/>
</dbReference>
<evidence type="ECO:0000313" key="3">
    <source>
        <dbReference type="Proteomes" id="UP001597453"/>
    </source>
</evidence>
<evidence type="ECO:0000313" key="2">
    <source>
        <dbReference type="EMBL" id="MFD2674409.1"/>
    </source>
</evidence>
<feature type="region of interest" description="Disordered" evidence="1">
    <location>
        <begin position="61"/>
        <end position="108"/>
    </location>
</feature>
<proteinExistence type="predicted"/>
<name>A0ABW5RIT1_9MICO</name>
<dbReference type="InterPro" id="IPR027417">
    <property type="entry name" value="P-loop_NTPase"/>
</dbReference>
<sequence length="108" mass="10988">MLPGEDRADALTRIAVSGRARDVLIGPAGAGKTTAMNALRRAWEAEHGTSSAVGLAASAVAAQASPTIPGSRPRTPRCGGRTTSPKDSTSPPASWSSSTKHPWTAPCP</sequence>
<feature type="compositionally biased region" description="Low complexity" evidence="1">
    <location>
        <begin position="61"/>
        <end position="99"/>
    </location>
</feature>
<dbReference type="SUPFAM" id="SSF52540">
    <property type="entry name" value="P-loop containing nucleoside triphosphate hydrolases"/>
    <property type="match status" value="1"/>
</dbReference>
<organism evidence="2 3">
    <name type="scientific">Gulosibacter bifidus</name>
    <dbReference type="NCBI Taxonomy" id="272239"/>
    <lineage>
        <taxon>Bacteria</taxon>
        <taxon>Bacillati</taxon>
        <taxon>Actinomycetota</taxon>
        <taxon>Actinomycetes</taxon>
        <taxon>Micrococcales</taxon>
        <taxon>Microbacteriaceae</taxon>
        <taxon>Gulosibacter</taxon>
    </lineage>
</organism>
<protein>
    <submittedName>
        <fullName evidence="2">AAA family ATPase</fullName>
    </submittedName>
</protein>
<reference evidence="3" key="1">
    <citation type="journal article" date="2019" name="Int. J. Syst. Evol. Microbiol.">
        <title>The Global Catalogue of Microorganisms (GCM) 10K type strain sequencing project: providing services to taxonomists for standard genome sequencing and annotation.</title>
        <authorList>
            <consortium name="The Broad Institute Genomics Platform"/>
            <consortium name="The Broad Institute Genome Sequencing Center for Infectious Disease"/>
            <person name="Wu L."/>
            <person name="Ma J."/>
        </authorList>
    </citation>
    <scope>NUCLEOTIDE SEQUENCE [LARGE SCALE GENOMIC DNA]</scope>
    <source>
        <strain evidence="3">TISTR 1511</strain>
    </source>
</reference>
<gene>
    <name evidence="2" type="ORF">ACFSUQ_03735</name>
</gene>
<dbReference type="EMBL" id="JBHUNF010000002">
    <property type="protein sequence ID" value="MFD2674409.1"/>
    <property type="molecule type" value="Genomic_DNA"/>
</dbReference>
<evidence type="ECO:0000256" key="1">
    <source>
        <dbReference type="SAM" id="MobiDB-lite"/>
    </source>
</evidence>
<dbReference type="RefSeq" id="WP_281173225.1">
    <property type="nucleotide sequence ID" value="NZ_JBHUNF010000002.1"/>
</dbReference>
<accession>A0ABW5RIT1</accession>
<comment type="caution">
    <text evidence="2">The sequence shown here is derived from an EMBL/GenBank/DDBJ whole genome shotgun (WGS) entry which is preliminary data.</text>
</comment>
<keyword evidence="3" id="KW-1185">Reference proteome</keyword>
<dbReference type="Pfam" id="PF13604">
    <property type="entry name" value="AAA_30"/>
    <property type="match status" value="1"/>
</dbReference>